<gene>
    <name evidence="2" type="ORF">CBYS24578_00010272</name>
</gene>
<keyword evidence="3" id="KW-1185">Reference proteome</keyword>
<dbReference type="AlphaFoldDB" id="A0A9N9UAX7"/>
<dbReference type="Gene3D" id="3.30.9.10">
    <property type="entry name" value="D-Amino Acid Oxidase, subunit A, domain 2"/>
    <property type="match status" value="1"/>
</dbReference>
<evidence type="ECO:0000313" key="2">
    <source>
        <dbReference type="EMBL" id="CAG9983265.1"/>
    </source>
</evidence>
<evidence type="ECO:0000259" key="1">
    <source>
        <dbReference type="Pfam" id="PF01266"/>
    </source>
</evidence>
<dbReference type="PANTHER" id="PTHR13847:SF260">
    <property type="entry name" value="FAD DEPENDENT OXIDOREDUCTASE DOMAIN-CONTAINING PROTEIN"/>
    <property type="match status" value="1"/>
</dbReference>
<dbReference type="Gene3D" id="3.50.50.60">
    <property type="entry name" value="FAD/NAD(P)-binding domain"/>
    <property type="match status" value="1"/>
</dbReference>
<dbReference type="EMBL" id="CABFNO020001361">
    <property type="protein sequence ID" value="CAG9983265.1"/>
    <property type="molecule type" value="Genomic_DNA"/>
</dbReference>
<dbReference type="InterPro" id="IPR036188">
    <property type="entry name" value="FAD/NAD-bd_sf"/>
</dbReference>
<organism evidence="2 3">
    <name type="scientific">Clonostachys byssicola</name>
    <dbReference type="NCBI Taxonomy" id="160290"/>
    <lineage>
        <taxon>Eukaryota</taxon>
        <taxon>Fungi</taxon>
        <taxon>Dikarya</taxon>
        <taxon>Ascomycota</taxon>
        <taxon>Pezizomycotina</taxon>
        <taxon>Sordariomycetes</taxon>
        <taxon>Hypocreomycetidae</taxon>
        <taxon>Hypocreales</taxon>
        <taxon>Bionectriaceae</taxon>
        <taxon>Clonostachys</taxon>
    </lineage>
</organism>
<dbReference type="OrthoDB" id="429143at2759"/>
<feature type="non-terminal residue" evidence="2">
    <location>
        <position position="1"/>
    </location>
</feature>
<reference evidence="3" key="1">
    <citation type="submission" date="2019-06" db="EMBL/GenBank/DDBJ databases">
        <authorList>
            <person name="Broberg M."/>
        </authorList>
    </citation>
    <scope>NUCLEOTIDE SEQUENCE [LARGE SCALE GENOMIC DNA]</scope>
</reference>
<protein>
    <recommendedName>
        <fullName evidence="1">FAD dependent oxidoreductase domain-containing protein</fullName>
    </recommendedName>
</protein>
<comment type="caution">
    <text evidence="2">The sequence shown here is derived from an EMBL/GenBank/DDBJ whole genome shotgun (WGS) entry which is preliminary data.</text>
</comment>
<dbReference type="Pfam" id="PF01266">
    <property type="entry name" value="DAO"/>
    <property type="match status" value="1"/>
</dbReference>
<accession>A0A9N9UAX7</accession>
<proteinExistence type="predicted"/>
<dbReference type="InterPro" id="IPR006076">
    <property type="entry name" value="FAD-dep_OxRdtase"/>
</dbReference>
<feature type="domain" description="FAD dependent oxidoreductase" evidence="1">
    <location>
        <begin position="47"/>
        <end position="429"/>
    </location>
</feature>
<evidence type="ECO:0000313" key="3">
    <source>
        <dbReference type="Proteomes" id="UP000754883"/>
    </source>
</evidence>
<reference evidence="2 3" key="2">
    <citation type="submission" date="2021-10" db="EMBL/GenBank/DDBJ databases">
        <authorList>
            <person name="Piombo E."/>
        </authorList>
    </citation>
    <scope>NUCLEOTIDE SEQUENCE [LARGE SCALE GENOMIC DNA]</scope>
</reference>
<dbReference type="Proteomes" id="UP000754883">
    <property type="component" value="Unassembled WGS sequence"/>
</dbReference>
<dbReference type="GO" id="GO:0005737">
    <property type="term" value="C:cytoplasm"/>
    <property type="evidence" value="ECO:0007669"/>
    <property type="project" value="TreeGrafter"/>
</dbReference>
<sequence>PASLRKPTMRPELPSPSSSLSYWHRTTRAFPYLNSNSHENVPSSARYVIIGSGVSGALTAWKLIESGVPGRDIVILEAREAVGGATGRNAGHVRPDAFRGFPHFAALHGPEQALQILQNERVVLENIKNFVTENGVECEFQAFSTVEVCLSQSYAALLAETLESYRAAGGDDSHIKFHEAEEARELTRVPGAVCAYEWPAGSNHPGKLCQWILSDVIKKGARLWTHCPATKVIAHDGQGSSQLRWDVHTPRGVISTETVVHCTNAYAGYLLPHLADFIIPRRSQVHAFVPTQAFSGANIAKSSISLRYGLHNFFSFNPLRNGTIIIGGTGVRNAEDFNPDALKRWTTFDDSGYEAALAANSTREFLDLSSAGSPARPALRRGEGLDHAWTGILGMTPDSVPFIGQLEGLDGQWICAGFNGHGMARIFTCAPGLVKLMAGEPWEATGLPKCFQFTQERINKFNKPKPESHL</sequence>
<dbReference type="PANTHER" id="PTHR13847">
    <property type="entry name" value="SARCOSINE DEHYDROGENASE-RELATED"/>
    <property type="match status" value="1"/>
</dbReference>
<name>A0A9N9UAX7_9HYPO</name>
<dbReference type="SUPFAM" id="SSF51905">
    <property type="entry name" value="FAD/NAD(P)-binding domain"/>
    <property type="match status" value="1"/>
</dbReference>